<accession>Q7RG94</accession>
<name>Q7RG94_PLAYO</name>
<dbReference type="EMBL" id="AABL01001356">
    <property type="protein sequence ID" value="EAA16318.1"/>
    <property type="molecule type" value="Genomic_DNA"/>
</dbReference>
<reference evidence="1 2" key="1">
    <citation type="journal article" date="2002" name="Nature">
        <title>Genome sequence and comparative analysis of the model rodent malaria parasite Plasmodium yoelii yoelii.</title>
        <authorList>
            <person name="Carlton J.M."/>
            <person name="Angiuoli S.V."/>
            <person name="Suh B.B."/>
            <person name="Kooij T.W."/>
            <person name="Pertea M."/>
            <person name="Silva J.C."/>
            <person name="Ermolaeva M.D."/>
            <person name="Allen J.E."/>
            <person name="Selengut J.D."/>
            <person name="Koo H.L."/>
            <person name="Peterson J.D."/>
            <person name="Pop M."/>
            <person name="Kosack D.S."/>
            <person name="Shumway M.F."/>
            <person name="Bidwell S.L."/>
            <person name="Shallom S.J."/>
            <person name="van Aken S.E."/>
            <person name="Riedmuller S.B."/>
            <person name="Feldblyum T.V."/>
            <person name="Cho J.K."/>
            <person name="Quackenbush J."/>
            <person name="Sedegah M."/>
            <person name="Shoaibi A."/>
            <person name="Cummings L.M."/>
            <person name="Florens L."/>
            <person name="Yates J.R."/>
            <person name="Raine J.D."/>
            <person name="Sinden R.E."/>
            <person name="Harris M.A."/>
            <person name="Cunningham D.A."/>
            <person name="Preiser P.R."/>
            <person name="Bergman L.W."/>
            <person name="Vaidya A.B."/>
            <person name="van Lin L.H."/>
            <person name="Janse C.J."/>
            <person name="Waters A.P."/>
            <person name="Smith H.O."/>
            <person name="White O.R."/>
            <person name="Salzberg S.L."/>
            <person name="Venter J.C."/>
            <person name="Fraser C.M."/>
            <person name="Hoffman S.L."/>
            <person name="Gardner M.J."/>
            <person name="Carucci D.J."/>
        </authorList>
    </citation>
    <scope>NUCLEOTIDE SEQUENCE [LARGE SCALE GENOMIC DNA]</scope>
    <source>
        <strain evidence="1 2">17XNL</strain>
    </source>
</reference>
<protein>
    <submittedName>
        <fullName evidence="1">Uncharacterized protein</fullName>
    </submittedName>
</protein>
<keyword evidence="2" id="KW-1185">Reference proteome</keyword>
<evidence type="ECO:0000313" key="1">
    <source>
        <dbReference type="EMBL" id="EAA16318.1"/>
    </source>
</evidence>
<dbReference type="PaxDb" id="73239-Q7RG94"/>
<proteinExistence type="predicted"/>
<comment type="caution">
    <text evidence="1">The sequence shown here is derived from an EMBL/GenBank/DDBJ whole genome shotgun (WGS) entry which is preliminary data.</text>
</comment>
<gene>
    <name evidence="1" type="ORF">PY04453</name>
</gene>
<dbReference type="AlphaFoldDB" id="Q7RG94"/>
<evidence type="ECO:0000313" key="2">
    <source>
        <dbReference type="Proteomes" id="UP000008553"/>
    </source>
</evidence>
<organism evidence="1 2">
    <name type="scientific">Plasmodium yoelii yoelii</name>
    <dbReference type="NCBI Taxonomy" id="73239"/>
    <lineage>
        <taxon>Eukaryota</taxon>
        <taxon>Sar</taxon>
        <taxon>Alveolata</taxon>
        <taxon>Apicomplexa</taxon>
        <taxon>Aconoidasida</taxon>
        <taxon>Haemosporida</taxon>
        <taxon>Plasmodiidae</taxon>
        <taxon>Plasmodium</taxon>
        <taxon>Plasmodium (Vinckeia)</taxon>
    </lineage>
</organism>
<sequence length="53" mass="6303">MLREAYYLLCTLSLPKYATNEYIRTYTYDNYITIEIIKHNTHNMLSIASNILV</sequence>
<dbReference type="Proteomes" id="UP000008553">
    <property type="component" value="Unassembled WGS sequence"/>
</dbReference>
<dbReference type="InParanoid" id="Q7RG94"/>